<dbReference type="InterPro" id="IPR057326">
    <property type="entry name" value="KR_dom"/>
</dbReference>
<dbReference type="PANTHER" id="PTHR43477:SF1">
    <property type="entry name" value="DIHYDROANTICAPSIN 7-DEHYDROGENASE"/>
    <property type="match status" value="1"/>
</dbReference>
<sequence length="245" mass="25308">MSDRVVVTGAGSGIGAHLVNRLAETGRAVIGLDIAVPAKAPIPILSCDITDEEQTRTAIRTAVDHLRGIDVLVNCAGVGAQGTVETSTAQDWERVFAVNVFGLARVSRLALPHLRASKAGTIVNIASVAAATGLRERAVYSGSKGAVVALTRAMAADLLQDGVSVVSISPGTVDTPWVDNLLDDSADPAAELAALRRRQPIGRLISSSEVVEAVLYAIGPNRWALTGTCLPVDGGMTTMSGLNHA</sequence>
<dbReference type="Pfam" id="PF13561">
    <property type="entry name" value="adh_short_C2"/>
    <property type="match status" value="1"/>
</dbReference>
<keyword evidence="5" id="KW-1185">Reference proteome</keyword>
<name>A0A1M6WP45_PSETH</name>
<dbReference type="Proteomes" id="UP000184363">
    <property type="component" value="Unassembled WGS sequence"/>
</dbReference>
<dbReference type="Gene3D" id="3.40.50.720">
    <property type="entry name" value="NAD(P)-binding Rossmann-like Domain"/>
    <property type="match status" value="1"/>
</dbReference>
<dbReference type="InterPro" id="IPR051122">
    <property type="entry name" value="SDR_DHRS6-like"/>
</dbReference>
<accession>A0A1M6WP45</accession>
<dbReference type="PANTHER" id="PTHR43477">
    <property type="entry name" value="DIHYDROANTICAPSIN 7-DEHYDROGENASE"/>
    <property type="match status" value="1"/>
</dbReference>
<dbReference type="InterPro" id="IPR036291">
    <property type="entry name" value="NAD(P)-bd_dom_sf"/>
</dbReference>
<dbReference type="GO" id="GO:0016491">
    <property type="term" value="F:oxidoreductase activity"/>
    <property type="evidence" value="ECO:0007669"/>
    <property type="project" value="UniProtKB-KW"/>
</dbReference>
<dbReference type="FunFam" id="3.40.50.720:FF:000084">
    <property type="entry name" value="Short-chain dehydrogenase reductase"/>
    <property type="match status" value="1"/>
</dbReference>
<dbReference type="EMBL" id="FRAP01000015">
    <property type="protein sequence ID" value="SHK95517.1"/>
    <property type="molecule type" value="Genomic_DNA"/>
</dbReference>
<dbReference type="InterPro" id="IPR002347">
    <property type="entry name" value="SDR_fam"/>
</dbReference>
<dbReference type="PRINTS" id="PR00081">
    <property type="entry name" value="GDHRDH"/>
</dbReference>
<reference evidence="4 5" key="1">
    <citation type="submission" date="2016-11" db="EMBL/GenBank/DDBJ databases">
        <authorList>
            <person name="Jaros S."/>
            <person name="Januszkiewicz K."/>
            <person name="Wedrychowicz H."/>
        </authorList>
    </citation>
    <scope>NUCLEOTIDE SEQUENCE [LARGE SCALE GENOMIC DNA]</scope>
    <source>
        <strain evidence="4 5">DSM 43832</strain>
    </source>
</reference>
<proteinExistence type="inferred from homology"/>
<comment type="similarity">
    <text evidence="1">Belongs to the short-chain dehydrogenases/reductases (SDR) family.</text>
</comment>
<dbReference type="PROSITE" id="PS00061">
    <property type="entry name" value="ADH_SHORT"/>
    <property type="match status" value="1"/>
</dbReference>
<evidence type="ECO:0000256" key="1">
    <source>
        <dbReference type="ARBA" id="ARBA00006484"/>
    </source>
</evidence>
<dbReference type="SUPFAM" id="SSF51735">
    <property type="entry name" value="NAD(P)-binding Rossmann-fold domains"/>
    <property type="match status" value="1"/>
</dbReference>
<keyword evidence="2" id="KW-0560">Oxidoreductase</keyword>
<evidence type="ECO:0000313" key="4">
    <source>
        <dbReference type="EMBL" id="SHK95517.1"/>
    </source>
</evidence>
<dbReference type="InterPro" id="IPR020904">
    <property type="entry name" value="Sc_DH/Rdtase_CS"/>
</dbReference>
<protein>
    <submittedName>
        <fullName evidence="4">Short-chain dehydrogenase</fullName>
    </submittedName>
</protein>
<evidence type="ECO:0000256" key="2">
    <source>
        <dbReference type="ARBA" id="ARBA00023002"/>
    </source>
</evidence>
<dbReference type="CDD" id="cd05233">
    <property type="entry name" value="SDR_c"/>
    <property type="match status" value="1"/>
</dbReference>
<dbReference type="PRINTS" id="PR00080">
    <property type="entry name" value="SDRFAMILY"/>
</dbReference>
<evidence type="ECO:0000313" key="5">
    <source>
        <dbReference type="Proteomes" id="UP000184363"/>
    </source>
</evidence>
<evidence type="ECO:0000259" key="3">
    <source>
        <dbReference type="SMART" id="SM00822"/>
    </source>
</evidence>
<gene>
    <name evidence="4" type="ORF">SAMN05443637_11530</name>
</gene>
<feature type="domain" description="Ketoreductase" evidence="3">
    <location>
        <begin position="3"/>
        <end position="171"/>
    </location>
</feature>
<dbReference type="SMART" id="SM00822">
    <property type="entry name" value="PKS_KR"/>
    <property type="match status" value="1"/>
</dbReference>
<dbReference type="STRING" id="1848.SAMN05443637_11530"/>
<dbReference type="AlphaFoldDB" id="A0A1M6WP45"/>
<organism evidence="4 5">
    <name type="scientific">Pseudonocardia thermophila</name>
    <dbReference type="NCBI Taxonomy" id="1848"/>
    <lineage>
        <taxon>Bacteria</taxon>
        <taxon>Bacillati</taxon>
        <taxon>Actinomycetota</taxon>
        <taxon>Actinomycetes</taxon>
        <taxon>Pseudonocardiales</taxon>
        <taxon>Pseudonocardiaceae</taxon>
        <taxon>Pseudonocardia</taxon>
    </lineage>
</organism>